<dbReference type="PANTHER" id="PTHR47893">
    <property type="entry name" value="REGULATORY PROTEIN PCHR"/>
    <property type="match status" value="1"/>
</dbReference>
<evidence type="ECO:0000313" key="3">
    <source>
        <dbReference type="Proteomes" id="UP001589774"/>
    </source>
</evidence>
<sequence length="346" mass="41530">MKASLSKTHQPFKPRVRIEFPYISDPVQLSYSLPKNTTYRLRYGHCRHWQHPKFTVIEQYCQTKDTYIYLSEIVPSMELTVNFIYTHDDLYFFYQLKGNTRLWIDQKKATILRMKEQHYQISHLPAGHHQAYYKKEKRYLTFYFIIDRSLLLHFQDNSLSFLKDLLFKLTYKPEKFGSTISIPLSAKAKLYLYRLFHLPRQNELSLERYVPPILLQLITLARQEYSEEYQSQNKLILKLQQIRQQVQENIKESVAFTVEELAHNHQLTTNYLNQVHRRHYHESLQRYITRTKLAEGYRQIVEEGITPTAVALDLLFYDGAAFTRAFKKEFGILPSILYLRYHKNKV</sequence>
<dbReference type="InterPro" id="IPR053142">
    <property type="entry name" value="PchR_regulatory_protein"/>
</dbReference>
<gene>
    <name evidence="2" type="ORF">ACFFI0_20475</name>
</gene>
<feature type="domain" description="HTH araC/xylS-type" evidence="1">
    <location>
        <begin position="240"/>
        <end position="340"/>
    </location>
</feature>
<protein>
    <submittedName>
        <fullName evidence="2">Helix-turn-helix domain-containing protein</fullName>
    </submittedName>
</protein>
<dbReference type="Pfam" id="PF12833">
    <property type="entry name" value="HTH_18"/>
    <property type="match status" value="1"/>
</dbReference>
<dbReference type="RefSeq" id="WP_377477617.1">
    <property type="nucleotide sequence ID" value="NZ_JBHLWO010000002.1"/>
</dbReference>
<evidence type="ECO:0000313" key="2">
    <source>
        <dbReference type="EMBL" id="MFC0320713.1"/>
    </source>
</evidence>
<comment type="caution">
    <text evidence="2">The sequence shown here is derived from an EMBL/GenBank/DDBJ whole genome shotgun (WGS) entry which is preliminary data.</text>
</comment>
<reference evidence="2 3" key="1">
    <citation type="submission" date="2024-09" db="EMBL/GenBank/DDBJ databases">
        <authorList>
            <person name="Sun Q."/>
            <person name="Mori K."/>
        </authorList>
    </citation>
    <scope>NUCLEOTIDE SEQUENCE [LARGE SCALE GENOMIC DNA]</scope>
    <source>
        <strain evidence="2 3">CCM 7765</strain>
    </source>
</reference>
<dbReference type="Gene3D" id="1.10.10.60">
    <property type="entry name" value="Homeodomain-like"/>
    <property type="match status" value="1"/>
</dbReference>
<name>A0ABV6HS17_9SPHI</name>
<keyword evidence="3" id="KW-1185">Reference proteome</keyword>
<dbReference type="Proteomes" id="UP001589774">
    <property type="component" value="Unassembled WGS sequence"/>
</dbReference>
<dbReference type="InterPro" id="IPR018060">
    <property type="entry name" value="HTH_AraC"/>
</dbReference>
<dbReference type="EMBL" id="JBHLWO010000002">
    <property type="protein sequence ID" value="MFC0320713.1"/>
    <property type="molecule type" value="Genomic_DNA"/>
</dbReference>
<dbReference type="SMART" id="SM00342">
    <property type="entry name" value="HTH_ARAC"/>
    <property type="match status" value="1"/>
</dbReference>
<evidence type="ECO:0000259" key="1">
    <source>
        <dbReference type="PROSITE" id="PS01124"/>
    </source>
</evidence>
<accession>A0ABV6HS17</accession>
<proteinExistence type="predicted"/>
<organism evidence="2 3">
    <name type="scientific">Olivibacter oleidegradans</name>
    <dbReference type="NCBI Taxonomy" id="760123"/>
    <lineage>
        <taxon>Bacteria</taxon>
        <taxon>Pseudomonadati</taxon>
        <taxon>Bacteroidota</taxon>
        <taxon>Sphingobacteriia</taxon>
        <taxon>Sphingobacteriales</taxon>
        <taxon>Sphingobacteriaceae</taxon>
        <taxon>Olivibacter</taxon>
    </lineage>
</organism>
<dbReference type="PROSITE" id="PS01124">
    <property type="entry name" value="HTH_ARAC_FAMILY_2"/>
    <property type="match status" value="1"/>
</dbReference>
<dbReference type="PANTHER" id="PTHR47893:SF1">
    <property type="entry name" value="REGULATORY PROTEIN PCHR"/>
    <property type="match status" value="1"/>
</dbReference>